<reference evidence="1" key="1">
    <citation type="submission" date="2019-01" db="EMBL/GenBank/DDBJ databases">
        <authorList>
            <consortium name="Genoscope - CEA"/>
            <person name="William W."/>
        </authorList>
    </citation>
    <scope>NUCLEOTIDE SEQUENCE</scope>
    <source>
        <strain evidence="1">CR-1</strain>
    </source>
</reference>
<dbReference type="EMBL" id="CAACVI010000006">
    <property type="protein sequence ID" value="VEN73279.1"/>
    <property type="molecule type" value="Genomic_DNA"/>
</dbReference>
<sequence>MEIHSKQFTIPTSLLNLSGLSSYFQHQQTFPLRFSVISSNPGTTEIDVDMLYGADGYHGHFSNIFGIHERTYEDISSFNVALVIPTGVGAEIGGHCGDGNVVARLIGSACDNLLTHPNVVNASDINEMPDNCLYVEGSTLSRVLLGQIGLQKVRSNRILIIMDKHEDEYLNNEVVNAVSSARVTLGIDCDVIQMDPIIQTKLEYTSSGRAAGSIQNLERILDLVESVKGRYDAIGLSGKIESPLSCYADYMTSNHNDVNPYGGIEAMLTHSLSIIFDLPFAHSPMEYHSEYITGNFGIVDPRKAPETASITYLHCILKGLARSPELIHSKDGITASNISCLIQPASCIGIPTLAALRQDIPIIAVKNKTVFQNDISSLYKDARIITAENYFEAVGYLHALRAGISANSLTRPIKQTVFIKKEDNSK</sequence>
<dbReference type="Pfam" id="PF11805">
    <property type="entry name" value="DUF3326"/>
    <property type="match status" value="1"/>
</dbReference>
<dbReference type="PANTHER" id="PTHR36891:SF1">
    <property type="entry name" value="OS01G0127400 PROTEIN"/>
    <property type="match status" value="1"/>
</dbReference>
<accession>A0A484HFJ8</accession>
<dbReference type="AlphaFoldDB" id="A0A484HFJ8"/>
<gene>
    <name evidence="1" type="ORF">EPICR_140040</name>
</gene>
<proteinExistence type="predicted"/>
<protein>
    <submittedName>
        <fullName evidence="1">High light inducible protein</fullName>
    </submittedName>
</protein>
<dbReference type="PANTHER" id="PTHR36891">
    <property type="entry name" value="OS01G0127400 PROTEIN"/>
    <property type="match status" value="1"/>
</dbReference>
<name>A0A484HFJ8_9BACT</name>
<dbReference type="InterPro" id="IPR021763">
    <property type="entry name" value="DUF3326"/>
</dbReference>
<organism evidence="1">
    <name type="scientific">uncultured Desulfobacteraceae bacterium</name>
    <dbReference type="NCBI Taxonomy" id="218296"/>
    <lineage>
        <taxon>Bacteria</taxon>
        <taxon>Pseudomonadati</taxon>
        <taxon>Thermodesulfobacteriota</taxon>
        <taxon>Desulfobacteria</taxon>
        <taxon>Desulfobacterales</taxon>
        <taxon>Desulfobacteraceae</taxon>
        <taxon>environmental samples</taxon>
    </lineage>
</organism>
<evidence type="ECO:0000313" key="1">
    <source>
        <dbReference type="EMBL" id="VEN73279.1"/>
    </source>
</evidence>